<organism evidence="3 4">
    <name type="scientific">Metschnikowia pulcherrima</name>
    <dbReference type="NCBI Taxonomy" id="27326"/>
    <lineage>
        <taxon>Eukaryota</taxon>
        <taxon>Fungi</taxon>
        <taxon>Dikarya</taxon>
        <taxon>Ascomycota</taxon>
        <taxon>Saccharomycotina</taxon>
        <taxon>Pichiomycetes</taxon>
        <taxon>Metschnikowiaceae</taxon>
        <taxon>Metschnikowia</taxon>
    </lineage>
</organism>
<feature type="coiled-coil region" evidence="1">
    <location>
        <begin position="193"/>
        <end position="220"/>
    </location>
</feature>
<protein>
    <submittedName>
        <fullName evidence="3">Uncharacterized protein</fullName>
    </submittedName>
</protein>
<evidence type="ECO:0000256" key="1">
    <source>
        <dbReference type="SAM" id="Coils"/>
    </source>
</evidence>
<accession>A0A8H7GW57</accession>
<proteinExistence type="predicted"/>
<name>A0A8H7GW57_9ASCO</name>
<sequence>MLVHGLFAFSILASSGLTHSDKLSTSNSTVEFHGIKNSTKSSYIELVDISGSVEGAADYHIPVWDNLEALKLEALEKQMSMSFEALRSYILWTRFDVSGFYNAAATIGMDISMLAQEIDTVEGHKEIRAQYQFLAQMFETMVEAAQYIEETVPYRSRASLLVRNVIELNVRLLVLYDPFGVPDYQSQGYAYKVSRLKRLLKEWKNEFASLKNTSDELSGLFMVHASLATDSLKQLQNHILLQWFY</sequence>
<reference evidence="3" key="1">
    <citation type="submission" date="2020-10" db="EMBL/GenBank/DDBJ databases">
        <title>The Whole-Genome Sequence of Metschnikowia persimmonesis, a Novel Endophytic Yeast Species Isolated from Medicinal Plant Diospyros kaki Thumb.</title>
        <authorList>
            <person name="Rahmat E."/>
            <person name="Kang Y."/>
        </authorList>
    </citation>
    <scope>NUCLEOTIDE SEQUENCE</scope>
    <source>
        <strain evidence="3">KIOM G15050</strain>
    </source>
</reference>
<evidence type="ECO:0000313" key="4">
    <source>
        <dbReference type="Proteomes" id="UP000649328"/>
    </source>
</evidence>
<evidence type="ECO:0000256" key="2">
    <source>
        <dbReference type="SAM" id="SignalP"/>
    </source>
</evidence>
<dbReference type="Proteomes" id="UP000649328">
    <property type="component" value="Unassembled WGS sequence"/>
</dbReference>
<feature type="chain" id="PRO_5034915300" evidence="2">
    <location>
        <begin position="21"/>
        <end position="245"/>
    </location>
</feature>
<gene>
    <name evidence="3" type="ORF">HF325_001220</name>
</gene>
<evidence type="ECO:0000313" key="3">
    <source>
        <dbReference type="EMBL" id="KAF8003772.1"/>
    </source>
</evidence>
<keyword evidence="2" id="KW-0732">Signal</keyword>
<dbReference type="EMBL" id="JACBPP010000002">
    <property type="protein sequence ID" value="KAF8003772.1"/>
    <property type="molecule type" value="Genomic_DNA"/>
</dbReference>
<comment type="caution">
    <text evidence="3">The sequence shown here is derived from an EMBL/GenBank/DDBJ whole genome shotgun (WGS) entry which is preliminary data.</text>
</comment>
<keyword evidence="1" id="KW-0175">Coiled coil</keyword>
<feature type="signal peptide" evidence="2">
    <location>
        <begin position="1"/>
        <end position="20"/>
    </location>
</feature>
<dbReference type="AlphaFoldDB" id="A0A8H7GW57"/>
<keyword evidence="4" id="KW-1185">Reference proteome</keyword>
<dbReference type="OrthoDB" id="10304126at2759"/>